<protein>
    <submittedName>
        <fullName evidence="2">Uncharacterized protein</fullName>
    </submittedName>
</protein>
<comment type="caution">
    <text evidence="2">The sequence shown here is derived from an EMBL/GenBank/DDBJ whole genome shotgun (WGS) entry which is preliminary data.</text>
</comment>
<reference evidence="2 3" key="1">
    <citation type="submission" date="2024-05" db="EMBL/GenBank/DDBJ databases">
        <authorList>
            <person name="Wallberg A."/>
        </authorList>
    </citation>
    <scope>NUCLEOTIDE SEQUENCE [LARGE SCALE GENOMIC DNA]</scope>
</reference>
<organism evidence="2 3">
    <name type="scientific">Meganyctiphanes norvegica</name>
    <name type="common">Northern krill</name>
    <name type="synonym">Thysanopoda norvegica</name>
    <dbReference type="NCBI Taxonomy" id="48144"/>
    <lineage>
        <taxon>Eukaryota</taxon>
        <taxon>Metazoa</taxon>
        <taxon>Ecdysozoa</taxon>
        <taxon>Arthropoda</taxon>
        <taxon>Crustacea</taxon>
        <taxon>Multicrustacea</taxon>
        <taxon>Malacostraca</taxon>
        <taxon>Eumalacostraca</taxon>
        <taxon>Eucarida</taxon>
        <taxon>Euphausiacea</taxon>
        <taxon>Euphausiidae</taxon>
        <taxon>Meganyctiphanes</taxon>
    </lineage>
</organism>
<evidence type="ECO:0000313" key="2">
    <source>
        <dbReference type="EMBL" id="CAL4070749.1"/>
    </source>
</evidence>
<feature type="compositionally biased region" description="Acidic residues" evidence="1">
    <location>
        <begin position="117"/>
        <end position="127"/>
    </location>
</feature>
<name>A0AAV2Q6H5_MEGNR</name>
<keyword evidence="3" id="KW-1185">Reference proteome</keyword>
<proteinExistence type="predicted"/>
<evidence type="ECO:0000256" key="1">
    <source>
        <dbReference type="SAM" id="MobiDB-lite"/>
    </source>
</evidence>
<accession>A0AAV2Q6H5</accession>
<dbReference type="Proteomes" id="UP001497623">
    <property type="component" value="Unassembled WGS sequence"/>
</dbReference>
<gene>
    <name evidence="2" type="ORF">MNOR_LOCUS8341</name>
</gene>
<dbReference type="EMBL" id="CAXKWB010003861">
    <property type="protein sequence ID" value="CAL4070749.1"/>
    <property type="molecule type" value="Genomic_DNA"/>
</dbReference>
<feature type="region of interest" description="Disordered" evidence="1">
    <location>
        <begin position="115"/>
        <end position="155"/>
    </location>
</feature>
<dbReference type="AlphaFoldDB" id="A0AAV2Q6H5"/>
<evidence type="ECO:0000313" key="3">
    <source>
        <dbReference type="Proteomes" id="UP001497623"/>
    </source>
</evidence>
<sequence>MSVLNLLHTIPEFRELDYQLRSFGFNLNEVLASLDVQTVSIAAVVVALGVIAYSFLAKSPSGLLPVGKSLDNTIDGGKAWHDMQEFGFRSISDNSTHISHAEVLDALSKISKKFDSEDGSINEEDDVTAAPFLDSSESEPTTNDITARKSKLQWS</sequence>